<evidence type="ECO:0000256" key="5">
    <source>
        <dbReference type="RuleBase" id="RU000499"/>
    </source>
</evidence>
<dbReference type="SUPFAM" id="SSF52833">
    <property type="entry name" value="Thioredoxin-like"/>
    <property type="match status" value="1"/>
</dbReference>
<dbReference type="PANTHER" id="PTHR11592">
    <property type="entry name" value="GLUTATHIONE PEROXIDASE"/>
    <property type="match status" value="1"/>
</dbReference>
<dbReference type="FunFam" id="3.40.30.10:FF:000010">
    <property type="entry name" value="Glutathione peroxidase"/>
    <property type="match status" value="1"/>
</dbReference>
<dbReference type="GO" id="GO:0004601">
    <property type="term" value="F:peroxidase activity"/>
    <property type="evidence" value="ECO:0007669"/>
    <property type="project" value="UniProtKB-KW"/>
</dbReference>
<evidence type="ECO:0000256" key="4">
    <source>
        <dbReference type="PIRSR" id="PIRSR000303-1"/>
    </source>
</evidence>
<organism evidence="7 8">
    <name type="scientific">Gonium pectorale</name>
    <name type="common">Green alga</name>
    <dbReference type="NCBI Taxonomy" id="33097"/>
    <lineage>
        <taxon>Eukaryota</taxon>
        <taxon>Viridiplantae</taxon>
        <taxon>Chlorophyta</taxon>
        <taxon>core chlorophytes</taxon>
        <taxon>Chlorophyceae</taxon>
        <taxon>CS clade</taxon>
        <taxon>Chlamydomonadales</taxon>
        <taxon>Volvocaceae</taxon>
        <taxon>Gonium</taxon>
    </lineage>
</organism>
<name>A0A150GAT7_GONPE</name>
<dbReference type="Proteomes" id="UP000075714">
    <property type="component" value="Unassembled WGS sequence"/>
</dbReference>
<keyword evidence="2 5" id="KW-0575">Peroxidase</keyword>
<dbReference type="PROSITE" id="PS51355">
    <property type="entry name" value="GLUTATHIONE_PEROXID_3"/>
    <property type="match status" value="1"/>
</dbReference>
<comment type="caution">
    <text evidence="7">The sequence shown here is derived from an EMBL/GenBank/DDBJ whole genome shotgun (WGS) entry which is preliminary data.</text>
</comment>
<dbReference type="PRINTS" id="PR01011">
    <property type="entry name" value="GLUTPROXDASE"/>
</dbReference>
<dbReference type="Gene3D" id="3.40.30.10">
    <property type="entry name" value="Glutaredoxin"/>
    <property type="match status" value="1"/>
</dbReference>
<dbReference type="EMBL" id="LSYV01000040">
    <property type="protein sequence ID" value="KXZ46966.1"/>
    <property type="molecule type" value="Genomic_DNA"/>
</dbReference>
<dbReference type="CDD" id="cd00340">
    <property type="entry name" value="GSH_Peroxidase"/>
    <property type="match status" value="1"/>
</dbReference>
<dbReference type="AlphaFoldDB" id="A0A150GAT7"/>
<dbReference type="PIRSF" id="PIRSF000303">
    <property type="entry name" value="Glutathion_perox"/>
    <property type="match status" value="1"/>
</dbReference>
<reference evidence="8" key="1">
    <citation type="journal article" date="2016" name="Nat. Commun.">
        <title>The Gonium pectorale genome demonstrates co-option of cell cycle regulation during the evolution of multicellularity.</title>
        <authorList>
            <person name="Hanschen E.R."/>
            <person name="Marriage T.N."/>
            <person name="Ferris P.J."/>
            <person name="Hamaji T."/>
            <person name="Toyoda A."/>
            <person name="Fujiyama A."/>
            <person name="Neme R."/>
            <person name="Noguchi H."/>
            <person name="Minakuchi Y."/>
            <person name="Suzuki M."/>
            <person name="Kawai-Toyooka H."/>
            <person name="Smith D.R."/>
            <person name="Sparks H."/>
            <person name="Anderson J."/>
            <person name="Bakaric R."/>
            <person name="Luria V."/>
            <person name="Karger A."/>
            <person name="Kirschner M.W."/>
            <person name="Durand P.M."/>
            <person name="Michod R.E."/>
            <person name="Nozaki H."/>
            <person name="Olson B.J."/>
        </authorList>
    </citation>
    <scope>NUCLEOTIDE SEQUENCE [LARGE SCALE GENOMIC DNA]</scope>
    <source>
        <strain evidence="8">NIES-2863</strain>
    </source>
</reference>
<evidence type="ECO:0000259" key="6">
    <source>
        <dbReference type="PROSITE" id="PS51352"/>
    </source>
</evidence>
<sequence>MSDGEDFYKLSAKQIDGSEFNFSELKGKVALVVNVASQCGFTGQYSGLQALYDKFKDRGFVILGFPCNQFGQQEPGAPEEIVSFCSRKYSVTFPIMAKTDVNGENAHPVYKYDMFLKSQQKQFMMEMIKWNFEKFLVDKSGQVVARYSSMATPASLESAIEKLLA</sequence>
<dbReference type="PROSITE" id="PS51352">
    <property type="entry name" value="THIOREDOXIN_2"/>
    <property type="match status" value="1"/>
</dbReference>
<dbReference type="InterPro" id="IPR000889">
    <property type="entry name" value="Glutathione_peroxidase"/>
</dbReference>
<proteinExistence type="inferred from homology"/>
<protein>
    <recommendedName>
        <fullName evidence="5">Glutathione peroxidase</fullName>
    </recommendedName>
</protein>
<accession>A0A150GAT7</accession>
<dbReference type="PROSITE" id="PS00763">
    <property type="entry name" value="GLUTATHIONE_PEROXID_2"/>
    <property type="match status" value="1"/>
</dbReference>
<keyword evidence="8" id="KW-1185">Reference proteome</keyword>
<dbReference type="PANTHER" id="PTHR11592:SF78">
    <property type="entry name" value="GLUTATHIONE PEROXIDASE"/>
    <property type="match status" value="1"/>
</dbReference>
<dbReference type="InterPro" id="IPR036249">
    <property type="entry name" value="Thioredoxin-like_sf"/>
</dbReference>
<feature type="domain" description="Thioredoxin" evidence="6">
    <location>
        <begin position="1"/>
        <end position="165"/>
    </location>
</feature>
<comment type="similarity">
    <text evidence="1 5">Belongs to the glutathione peroxidase family.</text>
</comment>
<dbReference type="STRING" id="33097.A0A150GAT7"/>
<gene>
    <name evidence="7" type="ORF">GPECTOR_39g460</name>
</gene>
<dbReference type="InterPro" id="IPR013766">
    <property type="entry name" value="Thioredoxin_domain"/>
</dbReference>
<dbReference type="GO" id="GO:0034599">
    <property type="term" value="P:cellular response to oxidative stress"/>
    <property type="evidence" value="ECO:0007669"/>
    <property type="project" value="TreeGrafter"/>
</dbReference>
<keyword evidence="3 5" id="KW-0560">Oxidoreductase</keyword>
<evidence type="ECO:0000256" key="3">
    <source>
        <dbReference type="ARBA" id="ARBA00023002"/>
    </source>
</evidence>
<evidence type="ECO:0000313" key="7">
    <source>
        <dbReference type="EMBL" id="KXZ46966.1"/>
    </source>
</evidence>
<dbReference type="InterPro" id="IPR029760">
    <property type="entry name" value="GPX_CS"/>
</dbReference>
<dbReference type="OrthoDB" id="446890at2759"/>
<dbReference type="Pfam" id="PF00255">
    <property type="entry name" value="GSHPx"/>
    <property type="match status" value="1"/>
</dbReference>
<evidence type="ECO:0000256" key="2">
    <source>
        <dbReference type="ARBA" id="ARBA00022559"/>
    </source>
</evidence>
<evidence type="ECO:0000313" key="8">
    <source>
        <dbReference type="Proteomes" id="UP000075714"/>
    </source>
</evidence>
<evidence type="ECO:0000256" key="1">
    <source>
        <dbReference type="ARBA" id="ARBA00006926"/>
    </source>
</evidence>
<feature type="active site" evidence="4">
    <location>
        <position position="39"/>
    </location>
</feature>